<evidence type="ECO:0000256" key="5">
    <source>
        <dbReference type="PROSITE-ProRule" id="PRU00042"/>
    </source>
</evidence>
<comment type="caution">
    <text evidence="9">The sequence shown here is derived from an EMBL/GenBank/DDBJ whole genome shotgun (WGS) entry which is preliminary data.</text>
</comment>
<evidence type="ECO:0000256" key="3">
    <source>
        <dbReference type="ARBA" id="ARBA00022771"/>
    </source>
</evidence>
<keyword evidence="1" id="KW-0479">Metal-binding</keyword>
<feature type="region of interest" description="Disordered" evidence="6">
    <location>
        <begin position="359"/>
        <end position="408"/>
    </location>
</feature>
<dbReference type="EMBL" id="LNIX01000005">
    <property type="protein sequence ID" value="OXA53851.1"/>
    <property type="molecule type" value="Genomic_DNA"/>
</dbReference>
<dbReference type="AlphaFoldDB" id="A0A226EAL0"/>
<dbReference type="PROSITE" id="PS00028">
    <property type="entry name" value="ZINC_FINGER_C2H2_1"/>
    <property type="match status" value="4"/>
</dbReference>
<evidence type="ECO:0000256" key="6">
    <source>
        <dbReference type="SAM" id="MobiDB-lite"/>
    </source>
</evidence>
<keyword evidence="7" id="KW-0472">Membrane</keyword>
<keyword evidence="10" id="KW-1185">Reference proteome</keyword>
<gene>
    <name evidence="9" type="ORF">Fcan01_11819</name>
</gene>
<dbReference type="Gene3D" id="3.30.160.60">
    <property type="entry name" value="Classic Zinc Finger"/>
    <property type="match status" value="2"/>
</dbReference>
<dbReference type="InterPro" id="IPR013087">
    <property type="entry name" value="Znf_C2H2_type"/>
</dbReference>
<evidence type="ECO:0000256" key="4">
    <source>
        <dbReference type="ARBA" id="ARBA00022833"/>
    </source>
</evidence>
<sequence>MRYYWDNSSAYVTHRGYRNVALFSQKDKAFTYFLQIRNAVLNGHYECFLIHDIAINHGRFSLVDSMLRVEIQQAINALDKGGFPNLWNRQIMHLSRVQVMKFPRLRESSPFISMNMLSSFFNAVGITMILLGVLYIAEILTDEAIRESVALGVLESLTPAGFVLGPLIGSNLYSTCGATFPVKGELNSHLRSHSVLRPHPCPHCDKTFKHSHKLRAHLNRFHTPGYVPKLRKCPHCEKSFRASVALKAHLIRAHAEGGPFTFPCAQCGKGFVFSSLLALHLKRVHSVDATARRKKRVQRARRSTTPKVRKQVKVTQSIGDKFLAAGGEFGFNCEHCGKGYMVKSTLQRHLKKAHGVLRPRKVAATRSKKRERSRVTRKKSVVTTRTKKLGKKKSKRGRTFQEEENEDS</sequence>
<feature type="transmembrane region" description="Helical" evidence="7">
    <location>
        <begin position="111"/>
        <end position="137"/>
    </location>
</feature>
<evidence type="ECO:0000313" key="10">
    <source>
        <dbReference type="Proteomes" id="UP000198287"/>
    </source>
</evidence>
<dbReference type="GO" id="GO:0000981">
    <property type="term" value="F:DNA-binding transcription factor activity, RNA polymerase II-specific"/>
    <property type="evidence" value="ECO:0007669"/>
    <property type="project" value="TreeGrafter"/>
</dbReference>
<reference evidence="9 10" key="1">
    <citation type="submission" date="2015-12" db="EMBL/GenBank/DDBJ databases">
        <title>The genome of Folsomia candida.</title>
        <authorList>
            <person name="Faddeeva A."/>
            <person name="Derks M.F."/>
            <person name="Anvar Y."/>
            <person name="Smit S."/>
            <person name="Van Straalen N."/>
            <person name="Roelofs D."/>
        </authorList>
    </citation>
    <scope>NUCLEOTIDE SEQUENCE [LARGE SCALE GENOMIC DNA]</scope>
    <source>
        <strain evidence="9 10">VU population</strain>
        <tissue evidence="9">Whole body</tissue>
    </source>
</reference>
<dbReference type="GO" id="GO:0008270">
    <property type="term" value="F:zinc ion binding"/>
    <property type="evidence" value="ECO:0007669"/>
    <property type="project" value="UniProtKB-KW"/>
</dbReference>
<feature type="compositionally biased region" description="Basic residues" evidence="6">
    <location>
        <begin position="359"/>
        <end position="398"/>
    </location>
</feature>
<evidence type="ECO:0000256" key="2">
    <source>
        <dbReference type="ARBA" id="ARBA00022737"/>
    </source>
</evidence>
<keyword evidence="4" id="KW-0862">Zinc</keyword>
<dbReference type="SMART" id="SM00355">
    <property type="entry name" value="ZnF_C2H2"/>
    <property type="match status" value="5"/>
</dbReference>
<keyword evidence="7" id="KW-1133">Transmembrane helix</keyword>
<dbReference type="SUPFAM" id="SSF57667">
    <property type="entry name" value="beta-beta-alpha zinc fingers"/>
    <property type="match status" value="3"/>
</dbReference>
<keyword evidence="3 5" id="KW-0863">Zinc-finger</keyword>
<dbReference type="PROSITE" id="PS50157">
    <property type="entry name" value="ZINC_FINGER_C2H2_2"/>
    <property type="match status" value="5"/>
</dbReference>
<proteinExistence type="predicted"/>
<keyword evidence="7" id="KW-0812">Transmembrane</keyword>
<evidence type="ECO:0000259" key="8">
    <source>
        <dbReference type="PROSITE" id="PS50157"/>
    </source>
</evidence>
<organism evidence="9 10">
    <name type="scientific">Folsomia candida</name>
    <name type="common">Springtail</name>
    <dbReference type="NCBI Taxonomy" id="158441"/>
    <lineage>
        <taxon>Eukaryota</taxon>
        <taxon>Metazoa</taxon>
        <taxon>Ecdysozoa</taxon>
        <taxon>Arthropoda</taxon>
        <taxon>Hexapoda</taxon>
        <taxon>Collembola</taxon>
        <taxon>Entomobryomorpha</taxon>
        <taxon>Isotomoidea</taxon>
        <taxon>Isotomidae</taxon>
        <taxon>Proisotominae</taxon>
        <taxon>Folsomia</taxon>
    </lineage>
</organism>
<dbReference type="GO" id="GO:0043565">
    <property type="term" value="F:sequence-specific DNA binding"/>
    <property type="evidence" value="ECO:0007669"/>
    <property type="project" value="TreeGrafter"/>
</dbReference>
<dbReference type="GO" id="GO:0005634">
    <property type="term" value="C:nucleus"/>
    <property type="evidence" value="ECO:0007669"/>
    <property type="project" value="TreeGrafter"/>
</dbReference>
<feature type="domain" description="C2H2-type" evidence="8">
    <location>
        <begin position="176"/>
        <end position="198"/>
    </location>
</feature>
<feature type="domain" description="C2H2-type" evidence="8">
    <location>
        <begin position="199"/>
        <end position="223"/>
    </location>
</feature>
<feature type="domain" description="C2H2-type" evidence="8">
    <location>
        <begin position="231"/>
        <end position="259"/>
    </location>
</feature>
<protein>
    <submittedName>
        <fullName evidence="9">Zinc finger protein 57</fullName>
    </submittedName>
</protein>
<dbReference type="InterPro" id="IPR036236">
    <property type="entry name" value="Znf_C2H2_sf"/>
</dbReference>
<evidence type="ECO:0000313" key="9">
    <source>
        <dbReference type="EMBL" id="OXA53851.1"/>
    </source>
</evidence>
<dbReference type="PANTHER" id="PTHR24408">
    <property type="entry name" value="ZINC FINGER PROTEIN"/>
    <property type="match status" value="1"/>
</dbReference>
<feature type="domain" description="C2H2-type" evidence="8">
    <location>
        <begin position="331"/>
        <end position="359"/>
    </location>
</feature>
<dbReference type="PANTHER" id="PTHR24408:SF58">
    <property type="entry name" value="TRANSCRIPTION FACTOR (TFIIIA), PUTATIVE (AFU_ORTHOLOGUE AFUA_1G05150)-RELATED"/>
    <property type="match status" value="1"/>
</dbReference>
<name>A0A226EAL0_FOLCA</name>
<feature type="domain" description="C2H2-type" evidence="8">
    <location>
        <begin position="262"/>
        <end position="290"/>
    </location>
</feature>
<dbReference type="Proteomes" id="UP000198287">
    <property type="component" value="Unassembled WGS sequence"/>
</dbReference>
<keyword evidence="2" id="KW-0677">Repeat</keyword>
<evidence type="ECO:0000256" key="7">
    <source>
        <dbReference type="SAM" id="Phobius"/>
    </source>
</evidence>
<evidence type="ECO:0000256" key="1">
    <source>
        <dbReference type="ARBA" id="ARBA00022723"/>
    </source>
</evidence>
<dbReference type="Pfam" id="PF00096">
    <property type="entry name" value="zf-C2H2"/>
    <property type="match status" value="4"/>
</dbReference>
<dbReference type="OrthoDB" id="8117402at2759"/>
<accession>A0A226EAL0</accession>